<gene>
    <name evidence="1" type="ORF">EJ08DRAFT_692052</name>
</gene>
<proteinExistence type="predicted"/>
<organism evidence="1 2">
    <name type="scientific">Tothia fuscella</name>
    <dbReference type="NCBI Taxonomy" id="1048955"/>
    <lineage>
        <taxon>Eukaryota</taxon>
        <taxon>Fungi</taxon>
        <taxon>Dikarya</taxon>
        <taxon>Ascomycota</taxon>
        <taxon>Pezizomycotina</taxon>
        <taxon>Dothideomycetes</taxon>
        <taxon>Pleosporomycetidae</taxon>
        <taxon>Venturiales</taxon>
        <taxon>Cylindrosympodiaceae</taxon>
        <taxon>Tothia</taxon>
    </lineage>
</organism>
<dbReference type="PANTHER" id="PTHR39609">
    <property type="entry name" value="RFEG-RELATED"/>
    <property type="match status" value="1"/>
</dbReference>
<dbReference type="PANTHER" id="PTHR39609:SF1">
    <property type="entry name" value="RFEG"/>
    <property type="match status" value="1"/>
</dbReference>
<comment type="caution">
    <text evidence="1">The sequence shown here is derived from an EMBL/GenBank/DDBJ whole genome shotgun (WGS) entry which is preliminary data.</text>
</comment>
<name>A0A9P4P3D4_9PEZI</name>
<accession>A0A9P4P3D4</accession>
<sequence length="332" mass="38186">MAIMDYETDPALLKVSTQENRVEIWIGEDHFRVSKSLKGFHQVIKHMEKTVLGNDKKQEIASALSTHLWDYWTSMANSQWSRGELTTYSKALRALKKHLNYTEPDNSIFQSQKRACKDVSQQSAQLPLHAKKPARSASNLQQSQSLDGISRKDCYAPQSLMSDSHNCLTEKCELLSPFLEGPNNMPCPLRADQETLPVVRENEWGMFTWDNHRSQYYRSRISSNGNLEYLWQDVTVLFTVLSVSSKFEDYRRWIPADNILREVIEVDIQRYLGLEAVVLPGRDDAGNDGYWISSYRTLTSSMIRNLKADSANFERSGSKGMLPENYVRDIEK</sequence>
<dbReference type="OrthoDB" id="4146887at2759"/>
<keyword evidence="2" id="KW-1185">Reference proteome</keyword>
<evidence type="ECO:0000313" key="2">
    <source>
        <dbReference type="Proteomes" id="UP000800235"/>
    </source>
</evidence>
<reference evidence="1" key="1">
    <citation type="journal article" date="2020" name="Stud. Mycol.">
        <title>101 Dothideomycetes genomes: a test case for predicting lifestyles and emergence of pathogens.</title>
        <authorList>
            <person name="Haridas S."/>
            <person name="Albert R."/>
            <person name="Binder M."/>
            <person name="Bloem J."/>
            <person name="Labutti K."/>
            <person name="Salamov A."/>
            <person name="Andreopoulos B."/>
            <person name="Baker S."/>
            <person name="Barry K."/>
            <person name="Bills G."/>
            <person name="Bluhm B."/>
            <person name="Cannon C."/>
            <person name="Castanera R."/>
            <person name="Culley D."/>
            <person name="Daum C."/>
            <person name="Ezra D."/>
            <person name="Gonzalez J."/>
            <person name="Henrissat B."/>
            <person name="Kuo A."/>
            <person name="Liang C."/>
            <person name="Lipzen A."/>
            <person name="Lutzoni F."/>
            <person name="Magnuson J."/>
            <person name="Mondo S."/>
            <person name="Nolan M."/>
            <person name="Ohm R."/>
            <person name="Pangilinan J."/>
            <person name="Park H.-J."/>
            <person name="Ramirez L."/>
            <person name="Alfaro M."/>
            <person name="Sun H."/>
            <person name="Tritt A."/>
            <person name="Yoshinaga Y."/>
            <person name="Zwiers L.-H."/>
            <person name="Turgeon B."/>
            <person name="Goodwin S."/>
            <person name="Spatafora J."/>
            <person name="Crous P."/>
            <person name="Grigoriev I."/>
        </authorList>
    </citation>
    <scope>NUCLEOTIDE SEQUENCE</scope>
    <source>
        <strain evidence="1">CBS 130266</strain>
    </source>
</reference>
<dbReference type="AlphaFoldDB" id="A0A9P4P3D4"/>
<dbReference type="EMBL" id="MU007011">
    <property type="protein sequence ID" value="KAF2436168.1"/>
    <property type="molecule type" value="Genomic_DNA"/>
</dbReference>
<evidence type="ECO:0000313" key="1">
    <source>
        <dbReference type="EMBL" id="KAF2436168.1"/>
    </source>
</evidence>
<dbReference type="Proteomes" id="UP000800235">
    <property type="component" value="Unassembled WGS sequence"/>
</dbReference>
<protein>
    <submittedName>
        <fullName evidence="1">Uncharacterized protein</fullName>
    </submittedName>
</protein>